<keyword evidence="3" id="KW-0378">Hydrolase</keyword>
<dbReference type="AlphaFoldDB" id="A0A1D2MWZ2"/>
<name>A0A1D2MWZ2_ORCCI</name>
<feature type="domain" description="CAAX prenyl protease 1 N-terminal" evidence="2">
    <location>
        <begin position="43"/>
        <end position="222"/>
    </location>
</feature>
<evidence type="ECO:0000313" key="4">
    <source>
        <dbReference type="Proteomes" id="UP000094527"/>
    </source>
</evidence>
<keyword evidence="1" id="KW-0812">Transmembrane</keyword>
<protein>
    <submittedName>
        <fullName evidence="3">CAAX prenyl protease 1</fullName>
    </submittedName>
</protein>
<feature type="transmembrane region" description="Helical" evidence="1">
    <location>
        <begin position="20"/>
        <end position="39"/>
    </location>
</feature>
<organism evidence="3 4">
    <name type="scientific">Orchesella cincta</name>
    <name type="common">Springtail</name>
    <name type="synonym">Podura cincta</name>
    <dbReference type="NCBI Taxonomy" id="48709"/>
    <lineage>
        <taxon>Eukaryota</taxon>
        <taxon>Metazoa</taxon>
        <taxon>Ecdysozoa</taxon>
        <taxon>Arthropoda</taxon>
        <taxon>Hexapoda</taxon>
        <taxon>Collembola</taxon>
        <taxon>Entomobryomorpha</taxon>
        <taxon>Entomobryoidea</taxon>
        <taxon>Orchesellidae</taxon>
        <taxon>Orchesellinae</taxon>
        <taxon>Orchesella</taxon>
    </lineage>
</organism>
<dbReference type="Pfam" id="PF16491">
    <property type="entry name" value="Peptidase_M48_N"/>
    <property type="match status" value="1"/>
</dbReference>
<proteinExistence type="predicted"/>
<gene>
    <name evidence="3" type="ORF">Ocin01_09202</name>
</gene>
<dbReference type="EMBL" id="LJIJ01000439">
    <property type="protein sequence ID" value="ODM97478.1"/>
    <property type="molecule type" value="Genomic_DNA"/>
</dbReference>
<dbReference type="GO" id="GO:0006508">
    <property type="term" value="P:proteolysis"/>
    <property type="evidence" value="ECO:0007669"/>
    <property type="project" value="UniProtKB-KW"/>
</dbReference>
<sequence length="468" mass="54271">MAEACKVKLFKMLGSIPPTAIYWMIVSGVWISYLFRLYLCWRQRRVLLNSSQIPNRLKNRMTPETFEKARLYEMDKINFSIVSKVYRLVMLTALLHYECIYKTWQLTEPLVNFSFRMTPNYPATVWNVKFGRNLCFLILAILFHHLVNLLVDLQHNFILEKKHGFNKQKLLQFQFANCAYFILTIPTFIHFTYTFASEITQTKSDVSYYSLWISLILFTLIGLRLLDHFFLVKAPYIHLYGLKVEPLRSRLHALATRVGFPFDKLSLTDVSGRTSHSSVGLYWRMESPSGMHIILDDTLIKGVDGEERGCNDDELEAIVAHQLSRWKLNHIWKGCLLNFFVVLNFALFVFGSFVLLYRHSCLYAAFGFPSRSDLPISFGVIVGVKLCMVVWSGCCYNVIRRRLRYESIAHVVDLGYGKQLKTALKTVAKDNLEFPIPDLIYSICCHQHPTLLEYITAINLAMSRRSAA</sequence>
<evidence type="ECO:0000259" key="2">
    <source>
        <dbReference type="Pfam" id="PF16491"/>
    </source>
</evidence>
<feature type="transmembrane region" description="Helical" evidence="1">
    <location>
        <begin position="208"/>
        <end position="226"/>
    </location>
</feature>
<dbReference type="OrthoDB" id="360839at2759"/>
<feature type="transmembrane region" description="Helical" evidence="1">
    <location>
        <begin position="85"/>
        <end position="104"/>
    </location>
</feature>
<dbReference type="Proteomes" id="UP000094527">
    <property type="component" value="Unassembled WGS sequence"/>
</dbReference>
<dbReference type="STRING" id="48709.A0A1D2MWZ2"/>
<feature type="transmembrane region" description="Helical" evidence="1">
    <location>
        <begin position="376"/>
        <end position="399"/>
    </location>
</feature>
<accession>A0A1D2MWZ2</accession>
<keyword evidence="3" id="KW-0645">Protease</keyword>
<feature type="transmembrane region" description="Helical" evidence="1">
    <location>
        <begin position="130"/>
        <end position="151"/>
    </location>
</feature>
<reference evidence="3 4" key="1">
    <citation type="journal article" date="2016" name="Genome Biol. Evol.">
        <title>Gene Family Evolution Reflects Adaptation to Soil Environmental Stressors in the Genome of the Collembolan Orchesella cincta.</title>
        <authorList>
            <person name="Faddeeva-Vakhrusheva A."/>
            <person name="Derks M.F."/>
            <person name="Anvar S.Y."/>
            <person name="Agamennone V."/>
            <person name="Suring W."/>
            <person name="Smit S."/>
            <person name="van Straalen N.M."/>
            <person name="Roelofs D."/>
        </authorList>
    </citation>
    <scope>NUCLEOTIDE SEQUENCE [LARGE SCALE GENOMIC DNA]</scope>
    <source>
        <tissue evidence="3">Mixed pool</tissue>
    </source>
</reference>
<dbReference type="GO" id="GO:0008233">
    <property type="term" value="F:peptidase activity"/>
    <property type="evidence" value="ECO:0007669"/>
    <property type="project" value="UniProtKB-KW"/>
</dbReference>
<keyword evidence="4" id="KW-1185">Reference proteome</keyword>
<dbReference type="PANTHER" id="PTHR10120">
    <property type="entry name" value="CAAX PRENYL PROTEASE 1"/>
    <property type="match status" value="1"/>
</dbReference>
<feature type="transmembrane region" description="Helical" evidence="1">
    <location>
        <begin position="335"/>
        <end position="356"/>
    </location>
</feature>
<keyword evidence="1" id="KW-0472">Membrane</keyword>
<dbReference type="InterPro" id="IPR032456">
    <property type="entry name" value="Peptidase_M48_N"/>
</dbReference>
<keyword evidence="1" id="KW-1133">Transmembrane helix</keyword>
<evidence type="ECO:0000256" key="1">
    <source>
        <dbReference type="SAM" id="Phobius"/>
    </source>
</evidence>
<dbReference type="Gene3D" id="3.30.2010.10">
    <property type="entry name" value="Metalloproteases ('zincins'), catalytic domain"/>
    <property type="match status" value="1"/>
</dbReference>
<feature type="transmembrane region" description="Helical" evidence="1">
    <location>
        <begin position="171"/>
        <end position="196"/>
    </location>
</feature>
<comment type="caution">
    <text evidence="3">The sequence shown here is derived from an EMBL/GenBank/DDBJ whole genome shotgun (WGS) entry which is preliminary data.</text>
</comment>
<evidence type="ECO:0000313" key="3">
    <source>
        <dbReference type="EMBL" id="ODM97478.1"/>
    </source>
</evidence>
<dbReference type="OMA" id="HWHYSHI"/>